<gene>
    <name evidence="1" type="ORF">DPA05_11865</name>
</gene>
<proteinExistence type="predicted"/>
<protein>
    <submittedName>
        <fullName evidence="1">Uncharacterized protein</fullName>
    </submittedName>
</protein>
<comment type="caution">
    <text evidence="1">The sequence shown here is derived from an EMBL/GenBank/DDBJ whole genome shotgun (WGS) entry which is preliminary data.</text>
</comment>
<accession>A0A5Y2LRN3</accession>
<dbReference type="Proteomes" id="UP000839852">
    <property type="component" value="Unassembled WGS sequence"/>
</dbReference>
<name>A0A5Y2LRN3_SALER</name>
<dbReference type="EMBL" id="AAIIOQ010000011">
    <property type="protein sequence ID" value="ECE6360376.1"/>
    <property type="molecule type" value="Genomic_DNA"/>
</dbReference>
<evidence type="ECO:0000313" key="1">
    <source>
        <dbReference type="EMBL" id="ECE6360376.1"/>
    </source>
</evidence>
<sequence>MNKHEDSKRLNCRLNNALFNVVKYNKGESVFSDITGNKIFGNEWKDIKNKISIYFYEGLSFKDAFSSVMKYKCNGEDIDKYVTGLGEIASKYLINENLLSWCKGQREMLLVLHAVMRRYKLMYPSLTLSLFYFSTDVFDCEKGFVDKTGFLLALDEMSLFIGCDSVQDEIMEAQRSWGLIQRMAENFLPFSEKKYFAKYKGDYLWAIKYIDKVHGENIILHIDKINNACIPDQLRAYHKYDVYFSIRKMNESELKLFIIKMKKTRSQNKYRESVKDKKVLNTYISSGAKARLTAMAKYHGMNINEELEQLINHAYTKYR</sequence>
<dbReference type="AlphaFoldDB" id="A0A5Y2LRN3"/>
<reference evidence="1" key="1">
    <citation type="submission" date="2018-06" db="EMBL/GenBank/DDBJ databases">
        <authorList>
            <person name="Ashton P.M."/>
            <person name="Dallman T."/>
            <person name="Nair S."/>
            <person name="De Pinna E."/>
            <person name="Peters T."/>
            <person name="Grant K."/>
        </authorList>
    </citation>
    <scope>NUCLEOTIDE SEQUENCE [LARGE SCALE GENOMIC DNA]</scope>
    <source>
        <strain evidence="1">319688</strain>
    </source>
</reference>
<organism evidence="1">
    <name type="scientific">Salmonella enterica subsp. salamae</name>
    <dbReference type="NCBI Taxonomy" id="59202"/>
    <lineage>
        <taxon>Bacteria</taxon>
        <taxon>Pseudomonadati</taxon>
        <taxon>Pseudomonadota</taxon>
        <taxon>Gammaproteobacteria</taxon>
        <taxon>Enterobacterales</taxon>
        <taxon>Enterobacteriaceae</taxon>
        <taxon>Salmonella</taxon>
    </lineage>
</organism>